<dbReference type="InterPro" id="IPR047110">
    <property type="entry name" value="GABD/Sad-like"/>
</dbReference>
<dbReference type="InterPro" id="IPR016161">
    <property type="entry name" value="Ald_DH/histidinol_DH"/>
</dbReference>
<dbReference type="CDD" id="cd07100">
    <property type="entry name" value="ALDH_SSADH1_GabD1"/>
    <property type="match status" value="1"/>
</dbReference>
<sequence>MAFKSTNPFNNKVEAEFDEHSENYVQSAVERADGAFHTWSKESFSYRSKLFKSLAKYLKDNKEHLASLMTLEMGKIASEGVSEVEKCEWVCEYYADNAEKFLKDELLESDASKAFISYEPLGCILAVMPWNFPLWQVFRFAAPTLMAGNTGVLKHASNVPQCSQAIEKAFIESGFPVGVFQSLLIGSDKVEALIDDDRIKAITLTGSEIAGSKVAESAGRNIKISVLELGGSDPFIVLSEADLEKTARTAAKARMINCGQSCIAAKRFIVVERIYEEFLAKFVAYMKTYQPADPSLKTTNCGPMASKKFADDLLKQVEESVENGAEVVLGGQRVEGEGAFFQPTILANVQPGQPAYEEEMFGPVASVIKVKDMEEAIKVANDSRFGLGGSVWSEDKDQALEVARKVETGAMFINSMVASDPRLPFGGIKKSGYGRELSHLGIREFVNKKTIVID</sequence>
<evidence type="ECO:0000256" key="3">
    <source>
        <dbReference type="ARBA" id="ARBA00023002"/>
    </source>
</evidence>
<dbReference type="AlphaFoldDB" id="A0A150WZC2"/>
<evidence type="ECO:0000256" key="2">
    <source>
        <dbReference type="ARBA" id="ARBA00022857"/>
    </source>
</evidence>
<evidence type="ECO:0000256" key="1">
    <source>
        <dbReference type="ARBA" id="ARBA00009986"/>
    </source>
</evidence>
<dbReference type="FunFam" id="3.40.309.10:FF:000009">
    <property type="entry name" value="Aldehyde dehydrogenase A"/>
    <property type="match status" value="1"/>
</dbReference>
<dbReference type="FunFam" id="3.40.605.10:FF:000012">
    <property type="entry name" value="NAD-dependent succinate-semialdehyde dehydrogenase"/>
    <property type="match status" value="1"/>
</dbReference>
<dbReference type="RefSeq" id="WP_068224873.1">
    <property type="nucleotide sequence ID" value="NZ_CP139724.1"/>
</dbReference>
<organism evidence="5 6">
    <name type="scientific">Roseivirga spongicola</name>
    <dbReference type="NCBI Taxonomy" id="333140"/>
    <lineage>
        <taxon>Bacteria</taxon>
        <taxon>Pseudomonadati</taxon>
        <taxon>Bacteroidota</taxon>
        <taxon>Cytophagia</taxon>
        <taxon>Cytophagales</taxon>
        <taxon>Roseivirgaceae</taxon>
        <taxon>Roseivirga</taxon>
    </lineage>
</organism>
<evidence type="ECO:0000313" key="6">
    <source>
        <dbReference type="Proteomes" id="UP000075606"/>
    </source>
</evidence>
<dbReference type="STRING" id="333140.AWW68_17635"/>
<dbReference type="PANTHER" id="PTHR43217">
    <property type="entry name" value="SUCCINATE SEMIALDEHYDE DEHYDROGENASE [NAD(P)+] SAD"/>
    <property type="match status" value="1"/>
</dbReference>
<dbReference type="InterPro" id="IPR015590">
    <property type="entry name" value="Aldehyde_DH_dom"/>
</dbReference>
<dbReference type="OrthoDB" id="9762913at2"/>
<evidence type="ECO:0000313" key="5">
    <source>
        <dbReference type="EMBL" id="KYG71838.1"/>
    </source>
</evidence>
<dbReference type="Gene3D" id="3.40.605.10">
    <property type="entry name" value="Aldehyde Dehydrogenase, Chain A, domain 1"/>
    <property type="match status" value="1"/>
</dbReference>
<keyword evidence="3" id="KW-0560">Oxidoreductase</keyword>
<feature type="domain" description="Aldehyde dehydrogenase" evidence="4">
    <location>
        <begin position="3"/>
        <end position="451"/>
    </location>
</feature>
<dbReference type="PANTHER" id="PTHR43217:SF1">
    <property type="entry name" value="SUCCINATE SEMIALDEHYDE DEHYDROGENASE [NAD(P)+] SAD"/>
    <property type="match status" value="1"/>
</dbReference>
<comment type="similarity">
    <text evidence="1">Belongs to the aldehyde dehydrogenase family.</text>
</comment>
<gene>
    <name evidence="5" type="ORF">AWW68_17635</name>
</gene>
<proteinExistence type="inferred from homology"/>
<dbReference type="InterPro" id="IPR016163">
    <property type="entry name" value="Ald_DH_C"/>
</dbReference>
<dbReference type="InterPro" id="IPR016162">
    <property type="entry name" value="Ald_DH_N"/>
</dbReference>
<dbReference type="InterPro" id="IPR044148">
    <property type="entry name" value="ALDH_GabD1-like"/>
</dbReference>
<protein>
    <submittedName>
        <fullName evidence="5">Succinate-semialdehyde dehydrogenase</fullName>
    </submittedName>
</protein>
<name>A0A150WZC2_9BACT</name>
<dbReference type="SUPFAM" id="SSF53720">
    <property type="entry name" value="ALDH-like"/>
    <property type="match status" value="1"/>
</dbReference>
<evidence type="ECO:0000259" key="4">
    <source>
        <dbReference type="Pfam" id="PF00171"/>
    </source>
</evidence>
<dbReference type="Pfam" id="PF00171">
    <property type="entry name" value="Aldedh"/>
    <property type="match status" value="1"/>
</dbReference>
<dbReference type="EMBL" id="LRPC01000031">
    <property type="protein sequence ID" value="KYG71838.1"/>
    <property type="molecule type" value="Genomic_DNA"/>
</dbReference>
<reference evidence="5 6" key="1">
    <citation type="submission" date="2016-01" db="EMBL/GenBank/DDBJ databases">
        <title>Genome sequencing of Roseivirga spongicola UST030701-084.</title>
        <authorList>
            <person name="Selvaratnam C."/>
            <person name="Thevarajoo S."/>
            <person name="Goh K.M."/>
            <person name="Ee R."/>
            <person name="Chan K.-G."/>
            <person name="Chong C.S."/>
        </authorList>
    </citation>
    <scope>NUCLEOTIDE SEQUENCE [LARGE SCALE GENOMIC DNA]</scope>
    <source>
        <strain evidence="5 6">UST030701-084</strain>
    </source>
</reference>
<dbReference type="Proteomes" id="UP000075606">
    <property type="component" value="Unassembled WGS sequence"/>
</dbReference>
<keyword evidence="2" id="KW-0521">NADP</keyword>
<dbReference type="Gene3D" id="3.40.309.10">
    <property type="entry name" value="Aldehyde Dehydrogenase, Chain A, domain 2"/>
    <property type="match status" value="1"/>
</dbReference>
<keyword evidence="6" id="KW-1185">Reference proteome</keyword>
<comment type="caution">
    <text evidence="5">The sequence shown here is derived from an EMBL/GenBank/DDBJ whole genome shotgun (WGS) entry which is preliminary data.</text>
</comment>
<dbReference type="GO" id="GO:0004030">
    <property type="term" value="F:aldehyde dehydrogenase [NAD(P)+] activity"/>
    <property type="evidence" value="ECO:0007669"/>
    <property type="project" value="InterPro"/>
</dbReference>
<accession>A0A150WZC2</accession>
<dbReference type="GO" id="GO:0004777">
    <property type="term" value="F:succinate-semialdehyde dehydrogenase (NAD+) activity"/>
    <property type="evidence" value="ECO:0007669"/>
    <property type="project" value="TreeGrafter"/>
</dbReference>